<reference evidence="3" key="1">
    <citation type="submission" date="2017-05" db="EMBL/GenBank/DDBJ databases">
        <authorList>
            <person name="Rodrigo-Torres L."/>
            <person name="Arahal R. D."/>
            <person name="Lucena T."/>
        </authorList>
    </citation>
    <scope>NUCLEOTIDE SEQUENCE [LARGE SCALE GENOMIC DNA]</scope>
    <source>
        <strain evidence="3">CECT 8649</strain>
    </source>
</reference>
<keyword evidence="1" id="KW-1133">Transmembrane helix</keyword>
<feature type="transmembrane region" description="Helical" evidence="1">
    <location>
        <begin position="6"/>
        <end position="30"/>
    </location>
</feature>
<dbReference type="Proteomes" id="UP000225972">
    <property type="component" value="Unassembled WGS sequence"/>
</dbReference>
<feature type="transmembrane region" description="Helical" evidence="1">
    <location>
        <begin position="42"/>
        <end position="63"/>
    </location>
</feature>
<dbReference type="EMBL" id="FXXP01000001">
    <property type="protein sequence ID" value="SMX26341.1"/>
    <property type="molecule type" value="Genomic_DNA"/>
</dbReference>
<gene>
    <name evidence="2" type="ORF">TRP8649_00415</name>
</gene>
<evidence type="ECO:0000313" key="2">
    <source>
        <dbReference type="EMBL" id="SMX26341.1"/>
    </source>
</evidence>
<keyword evidence="1" id="KW-0812">Transmembrane</keyword>
<dbReference type="Pfam" id="PF05437">
    <property type="entry name" value="AzlD"/>
    <property type="match status" value="1"/>
</dbReference>
<dbReference type="RefSeq" id="WP_099242117.1">
    <property type="nucleotide sequence ID" value="NZ_FXXP01000001.1"/>
</dbReference>
<keyword evidence="3" id="KW-1185">Reference proteome</keyword>
<dbReference type="AlphaFoldDB" id="A0A238J6F5"/>
<name>A0A238J6F5_9RHOB</name>
<feature type="transmembrane region" description="Helical" evidence="1">
    <location>
        <begin position="89"/>
        <end position="106"/>
    </location>
</feature>
<dbReference type="InterPro" id="IPR008407">
    <property type="entry name" value="Brnchd-chn_aa_trnsp_AzlD"/>
</dbReference>
<protein>
    <submittedName>
        <fullName evidence="2">Branched-chain amino acid transport protein (AzlD)</fullName>
    </submittedName>
</protein>
<keyword evidence="1" id="KW-0472">Membrane</keyword>
<evidence type="ECO:0000313" key="3">
    <source>
        <dbReference type="Proteomes" id="UP000225972"/>
    </source>
</evidence>
<organism evidence="2 3">
    <name type="scientific">Pelagimonas phthalicica</name>
    <dbReference type="NCBI Taxonomy" id="1037362"/>
    <lineage>
        <taxon>Bacteria</taxon>
        <taxon>Pseudomonadati</taxon>
        <taxon>Pseudomonadota</taxon>
        <taxon>Alphaproteobacteria</taxon>
        <taxon>Rhodobacterales</taxon>
        <taxon>Roseobacteraceae</taxon>
        <taxon>Pelagimonas</taxon>
    </lineage>
</organism>
<evidence type="ECO:0000256" key="1">
    <source>
        <dbReference type="SAM" id="Phobius"/>
    </source>
</evidence>
<accession>A0A238J6F5</accession>
<sequence>MIDKLDLWITIAALGVGSFGLRFLFLGLVGDRALPDWALRHLRYTGVAVLAALVTPLVVWPAATGGETDPARLMAAAVAVVTGYVSKNIYGALVAGAAVMVAAAYWPG</sequence>
<proteinExistence type="predicted"/>